<evidence type="ECO:0000256" key="1">
    <source>
        <dbReference type="PROSITE-ProRule" id="PRU01005"/>
    </source>
</evidence>
<feature type="domain" description="ShKT" evidence="3">
    <location>
        <begin position="210"/>
        <end position="245"/>
    </location>
</feature>
<dbReference type="Gene3D" id="1.10.10.1940">
    <property type="match status" value="4"/>
</dbReference>
<organism evidence="4 5">
    <name type="scientific">Caenorhabditis remanei</name>
    <name type="common">Caenorhabditis vulgaris</name>
    <dbReference type="NCBI Taxonomy" id="31234"/>
    <lineage>
        <taxon>Eukaryota</taxon>
        <taxon>Metazoa</taxon>
        <taxon>Ecdysozoa</taxon>
        <taxon>Nematoda</taxon>
        <taxon>Chromadorea</taxon>
        <taxon>Rhabditida</taxon>
        <taxon>Rhabditina</taxon>
        <taxon>Rhabditomorpha</taxon>
        <taxon>Rhabditoidea</taxon>
        <taxon>Rhabditidae</taxon>
        <taxon>Peloderinae</taxon>
        <taxon>Caenorhabditis</taxon>
    </lineage>
</organism>
<dbReference type="SMART" id="SM00254">
    <property type="entry name" value="ShKT"/>
    <property type="match status" value="4"/>
</dbReference>
<comment type="caution">
    <text evidence="1">Lacks conserved residue(s) required for the propagation of feature annotation.</text>
</comment>
<evidence type="ECO:0000256" key="2">
    <source>
        <dbReference type="SAM" id="SignalP"/>
    </source>
</evidence>
<protein>
    <recommendedName>
        <fullName evidence="3">ShKT domain-containing protein</fullName>
    </recommendedName>
</protein>
<feature type="domain" description="ShKT" evidence="3">
    <location>
        <begin position="69"/>
        <end position="107"/>
    </location>
</feature>
<sequence>MLRLVMFSVLLIFCKIYSVDSVAEDCATSKRETRCSSIFEDLQNCYNATFKPMLGDCLVTCSACESYKCSNPQPETTLNCSALASQCDSATFSEFMKEKCPATCGKCNRKNANLCSDKSKSEVCTTMATFCNTIDYYDLLSEECPSTCNRCPHNGTNPNGNGGGNGGDGNQACTDVANDCSTNLARCSDAQYAPLMHRLCPKTCNSCKNCEDFHKMCSTWVSHGFCTKYSPAAVMKTCPKSCDLCK</sequence>
<comment type="caution">
    <text evidence="4">The sequence shown here is derived from an EMBL/GenBank/DDBJ whole genome shotgun (WGS) entry which is preliminary data.</text>
</comment>
<dbReference type="AlphaFoldDB" id="A0A6A5H3B4"/>
<proteinExistence type="predicted"/>
<evidence type="ECO:0000313" key="4">
    <source>
        <dbReference type="EMBL" id="KAF1761023.1"/>
    </source>
</evidence>
<feature type="domain" description="ShKT" evidence="3">
    <location>
        <begin position="115"/>
        <end position="151"/>
    </location>
</feature>
<keyword evidence="2" id="KW-0732">Signal</keyword>
<dbReference type="EMBL" id="WUAV01000003">
    <property type="protein sequence ID" value="KAF1761023.1"/>
    <property type="molecule type" value="Genomic_DNA"/>
</dbReference>
<dbReference type="Proteomes" id="UP000483820">
    <property type="component" value="Chromosome III"/>
</dbReference>
<gene>
    <name evidence="4" type="ORF">GCK72_009276</name>
</gene>
<name>A0A6A5H3B4_CAERE</name>
<dbReference type="RefSeq" id="XP_003098229.2">
    <property type="nucleotide sequence ID" value="XM_003098181.2"/>
</dbReference>
<evidence type="ECO:0000313" key="5">
    <source>
        <dbReference type="Proteomes" id="UP000483820"/>
    </source>
</evidence>
<feature type="signal peptide" evidence="2">
    <location>
        <begin position="1"/>
        <end position="21"/>
    </location>
</feature>
<dbReference type="PANTHER" id="PTHR21724:SF109">
    <property type="entry name" value="SHKT DOMAIN-CONTAINING PROTEIN"/>
    <property type="match status" value="1"/>
</dbReference>
<feature type="chain" id="PRO_5025629515" description="ShKT domain-containing protein" evidence="2">
    <location>
        <begin position="22"/>
        <end position="246"/>
    </location>
</feature>
<dbReference type="GeneID" id="9800458"/>
<feature type="disulfide bond" evidence="1">
    <location>
        <begin position="173"/>
        <end position="207"/>
    </location>
</feature>
<dbReference type="PANTHER" id="PTHR21724">
    <property type="entry name" value="SHKT DOMAIN-CONTAINING PROTEIN"/>
    <property type="match status" value="1"/>
</dbReference>
<dbReference type="PROSITE" id="PS51670">
    <property type="entry name" value="SHKT"/>
    <property type="match status" value="4"/>
</dbReference>
<evidence type="ECO:0000259" key="3">
    <source>
        <dbReference type="PROSITE" id="PS51670"/>
    </source>
</evidence>
<dbReference type="InterPro" id="IPR003582">
    <property type="entry name" value="ShKT_dom"/>
</dbReference>
<accession>A0A6A5H3B4</accession>
<dbReference type="Pfam" id="PF01549">
    <property type="entry name" value="ShK"/>
    <property type="match status" value="4"/>
</dbReference>
<feature type="domain" description="ShKT" evidence="3">
    <location>
        <begin position="173"/>
        <end position="207"/>
    </location>
</feature>
<dbReference type="CTD" id="9800458"/>
<dbReference type="KEGG" id="crq:GCK72_009276"/>
<keyword evidence="1" id="KW-1015">Disulfide bond</keyword>
<reference evidence="4 5" key="1">
    <citation type="submission" date="2019-12" db="EMBL/GenBank/DDBJ databases">
        <title>Chromosome-level assembly of the Caenorhabditis remanei genome.</title>
        <authorList>
            <person name="Teterina A.A."/>
            <person name="Willis J.H."/>
            <person name="Phillips P.C."/>
        </authorList>
    </citation>
    <scope>NUCLEOTIDE SEQUENCE [LARGE SCALE GENOMIC DNA]</scope>
    <source>
        <strain evidence="4 5">PX506</strain>
        <tissue evidence="4">Whole organism</tissue>
    </source>
</reference>